<reference evidence="3 4" key="1">
    <citation type="journal article" date="2015" name="Fungal Genet. Biol.">
        <title>Evolution of novel wood decay mechanisms in Agaricales revealed by the genome sequences of Fistulina hepatica and Cylindrobasidium torrendii.</title>
        <authorList>
            <person name="Floudas D."/>
            <person name="Held B.W."/>
            <person name="Riley R."/>
            <person name="Nagy L.G."/>
            <person name="Koehler G."/>
            <person name="Ransdell A.S."/>
            <person name="Younus H."/>
            <person name="Chow J."/>
            <person name="Chiniquy J."/>
            <person name="Lipzen A."/>
            <person name="Tritt A."/>
            <person name="Sun H."/>
            <person name="Haridas S."/>
            <person name="LaButti K."/>
            <person name="Ohm R.A."/>
            <person name="Kues U."/>
            <person name="Blanchette R.A."/>
            <person name="Grigoriev I.V."/>
            <person name="Minto R.E."/>
            <person name="Hibbett D.S."/>
        </authorList>
    </citation>
    <scope>NUCLEOTIDE SEQUENCE [LARGE SCALE GENOMIC DNA]</scope>
    <source>
        <strain evidence="3 4">ATCC 64428</strain>
    </source>
</reference>
<feature type="compositionally biased region" description="Low complexity" evidence="1">
    <location>
        <begin position="398"/>
        <end position="413"/>
    </location>
</feature>
<sequence length="1009" mass="109223">MANYLPVLLVSLANNSAIDDSSVSTQPRGQVDYLSHEWLEEDVWKSWRNMTKQKKEIANGMRLENASWRTWWKQRNGLKTVSPETLNWLKDSDVTWLYGPLHTAVDWNPSPHSKPILQSVDDRDEATAHDRLNLNSTMKPILKHRTISEMLTSDLPSPVFSPQGSESESDGEAQASRHLSPVPEEPGSAPSRPPLPHSKSDTHIVRWGPNRNFRKDSPPRVDPPSHVVPSDPPQHAHHRPHAGDGKKRHISFNTFVEQCIAIDKPSESPLDSLRVNSSGDIHASASAWHTRSSTGRGHQWFDPDDGYVEDEEDEDEDDGVWTNNECAIGSDSESDDEFDDDGIIEMRSSVHRQPPAKKRSKSKLSNSSTSSSSTSTSNGSTSSRSRSKRQRQDRLQPGLLRAGASRSRSTSTGDEPHQQHHVTIAPIAPTMLKVGSERESLQNSWMEGFGDDLNHSDDGIYLPNKVHKRRSIDDRHHPASDTPVELVYVPPSGSMYTHNVTESTYDIRSGQLDSSFGGGDSRDVVEDVREDHGTDGTDTEFHVRGDYFVSGDSSRFQTSESHSPYAPGRSLPVVVRTPPIQQSFDDDIENIEDFGEQDSVFEDDEPPPSRFHLRRDSFDIPRESVKRVREIIRSGRNPSRSNSGSRSLSPRISSPITSPLLDKSDVASSPREVPTATRGPSGGLLSPPGRGRSVQQEPPPARGRSATRTSSSLSDRERSSHSSPIGSLSPDDTVVRTYGPGVYTNGRIPGRERGRDRTGRSLSHSLSPDLSAAKPGSPLANSSTTPSLLDSVVTSVFPLSNSASSSPATSASSAASVAEDASADGNASTVMSSSFSSHGSEATIVPDQLPSVASAMKVDTTAVQASGSSLSEQAPGSKPSHEPEVPPEPAASALEGPSSPSGITKSRPMPNGHLPHHRSPSFTLQGRAPGKSPPSVSTNTCPPSKDEPSGVVAPSLEEPFRLGHKVTSSIESLQQSAAHTQDISVVEKAKDFVSSAGAFFGLWNGGHSS</sequence>
<dbReference type="GO" id="GO:0005773">
    <property type="term" value="C:vacuole"/>
    <property type="evidence" value="ECO:0007669"/>
    <property type="project" value="GOC"/>
</dbReference>
<feature type="compositionally biased region" description="Low complexity" evidence="1">
    <location>
        <begin position="800"/>
        <end position="820"/>
    </location>
</feature>
<dbReference type="GO" id="GO:0007039">
    <property type="term" value="P:protein catabolic process in the vacuole"/>
    <property type="evidence" value="ECO:0007669"/>
    <property type="project" value="TreeGrafter"/>
</dbReference>
<accession>A0A0D7AF11</accession>
<feature type="region of interest" description="Disordered" evidence="1">
    <location>
        <begin position="153"/>
        <end position="247"/>
    </location>
</feature>
<feature type="region of interest" description="Disordered" evidence="1">
    <location>
        <begin position="798"/>
        <end position="953"/>
    </location>
</feature>
<name>A0A0D7AF11_9AGAR</name>
<feature type="compositionally biased region" description="Polar residues" evidence="1">
    <location>
        <begin position="287"/>
        <end position="296"/>
    </location>
</feature>
<feature type="region of interest" description="Disordered" evidence="1">
    <location>
        <begin position="553"/>
        <end position="572"/>
    </location>
</feature>
<dbReference type="OrthoDB" id="5563539at2759"/>
<feature type="compositionally biased region" description="Polar residues" evidence="1">
    <location>
        <begin position="861"/>
        <end position="874"/>
    </location>
</feature>
<feature type="compositionally biased region" description="Basic and acidic residues" evidence="1">
    <location>
        <begin position="614"/>
        <end position="633"/>
    </location>
</feature>
<evidence type="ECO:0000259" key="2">
    <source>
        <dbReference type="Pfam" id="PF08550"/>
    </source>
</evidence>
<dbReference type="Proteomes" id="UP000054144">
    <property type="component" value="Unassembled WGS sequence"/>
</dbReference>
<organism evidence="3 4">
    <name type="scientific">Fistulina hepatica ATCC 64428</name>
    <dbReference type="NCBI Taxonomy" id="1128425"/>
    <lineage>
        <taxon>Eukaryota</taxon>
        <taxon>Fungi</taxon>
        <taxon>Dikarya</taxon>
        <taxon>Basidiomycota</taxon>
        <taxon>Agaricomycotina</taxon>
        <taxon>Agaricomycetes</taxon>
        <taxon>Agaricomycetidae</taxon>
        <taxon>Agaricales</taxon>
        <taxon>Fistulinaceae</taxon>
        <taxon>Fistulina</taxon>
    </lineage>
</organism>
<feature type="region of interest" description="Disordered" evidence="1">
    <location>
        <begin position="285"/>
        <end position="424"/>
    </location>
</feature>
<feature type="compositionally biased region" description="Low complexity" evidence="1">
    <location>
        <begin position="702"/>
        <end position="713"/>
    </location>
</feature>
<protein>
    <recommendedName>
        <fullName evidence="2">Nitrogen regulatory protein areA GATA-like domain-containing protein</fullName>
    </recommendedName>
</protein>
<evidence type="ECO:0000256" key="1">
    <source>
        <dbReference type="SAM" id="MobiDB-lite"/>
    </source>
</evidence>
<gene>
    <name evidence="3" type="ORF">FISHEDRAFT_72148</name>
</gene>
<feature type="compositionally biased region" description="Acidic residues" evidence="1">
    <location>
        <begin position="332"/>
        <end position="343"/>
    </location>
</feature>
<feature type="compositionally biased region" description="Low complexity" evidence="1">
    <location>
        <begin position="634"/>
        <end position="660"/>
    </location>
</feature>
<feature type="compositionally biased region" description="Basic residues" evidence="1">
    <location>
        <begin position="235"/>
        <end position="247"/>
    </location>
</feature>
<dbReference type="EMBL" id="KN881696">
    <property type="protein sequence ID" value="KIY49916.1"/>
    <property type="molecule type" value="Genomic_DNA"/>
</dbReference>
<feature type="compositionally biased region" description="Polar residues" evidence="1">
    <location>
        <begin position="153"/>
        <end position="166"/>
    </location>
</feature>
<evidence type="ECO:0000313" key="4">
    <source>
        <dbReference type="Proteomes" id="UP000054144"/>
    </source>
</evidence>
<feature type="compositionally biased region" description="Low complexity" evidence="1">
    <location>
        <begin position="683"/>
        <end position="693"/>
    </location>
</feature>
<feature type="compositionally biased region" description="Acidic residues" evidence="1">
    <location>
        <begin position="302"/>
        <end position="319"/>
    </location>
</feature>
<evidence type="ECO:0000313" key="3">
    <source>
        <dbReference type="EMBL" id="KIY49916.1"/>
    </source>
</evidence>
<dbReference type="PANTHER" id="PTHR28051">
    <property type="entry name" value="PROTEIN MTL1-RELATED"/>
    <property type="match status" value="1"/>
</dbReference>
<feature type="compositionally biased region" description="Polar residues" evidence="1">
    <location>
        <begin position="553"/>
        <end position="562"/>
    </location>
</feature>
<dbReference type="InterPro" id="IPR052292">
    <property type="entry name" value="Glucose_repression_reg"/>
</dbReference>
<feature type="compositionally biased region" description="Low complexity" evidence="1">
    <location>
        <begin position="363"/>
        <end position="384"/>
    </location>
</feature>
<proteinExistence type="predicted"/>
<feature type="compositionally biased region" description="Basic and acidic residues" evidence="1">
    <location>
        <begin position="749"/>
        <end position="759"/>
    </location>
</feature>
<dbReference type="Pfam" id="PF08550">
    <property type="entry name" value="GATA_AreA"/>
    <property type="match status" value="1"/>
</dbReference>
<dbReference type="PANTHER" id="PTHR28051:SF1">
    <property type="entry name" value="PROTEIN MTL1-RELATED"/>
    <property type="match status" value="1"/>
</dbReference>
<dbReference type="GO" id="GO:0042149">
    <property type="term" value="P:cellular response to glucose starvation"/>
    <property type="evidence" value="ECO:0007669"/>
    <property type="project" value="TreeGrafter"/>
</dbReference>
<feature type="compositionally biased region" description="Polar residues" evidence="1">
    <location>
        <begin position="825"/>
        <end position="840"/>
    </location>
</feature>
<keyword evidence="4" id="KW-1185">Reference proteome</keyword>
<feature type="compositionally biased region" description="Acidic residues" evidence="1">
    <location>
        <begin position="590"/>
        <end position="606"/>
    </location>
</feature>
<dbReference type="AlphaFoldDB" id="A0A0D7AF11"/>
<dbReference type="InterPro" id="IPR013860">
    <property type="entry name" value="AreA_GATA"/>
</dbReference>
<feature type="region of interest" description="Disordered" evidence="1">
    <location>
        <begin position="590"/>
        <end position="786"/>
    </location>
</feature>
<feature type="domain" description="Nitrogen regulatory protein areA GATA-like" evidence="2">
    <location>
        <begin position="46"/>
        <end position="73"/>
    </location>
</feature>